<sequence>MDVSSADGGPVWREVFKTWSTDDLRAALRLLEGNVAGGQAEPLD</sequence>
<name>A0A383ARS3_9ZZZZ</name>
<accession>A0A383ARS3</accession>
<organism evidence="1">
    <name type="scientific">marine metagenome</name>
    <dbReference type="NCBI Taxonomy" id="408172"/>
    <lineage>
        <taxon>unclassified sequences</taxon>
        <taxon>metagenomes</taxon>
        <taxon>ecological metagenomes</taxon>
    </lineage>
</organism>
<dbReference type="AlphaFoldDB" id="A0A383ARS3"/>
<evidence type="ECO:0000313" key="1">
    <source>
        <dbReference type="EMBL" id="SVE10303.1"/>
    </source>
</evidence>
<protein>
    <submittedName>
        <fullName evidence="1">Uncharacterized protein</fullName>
    </submittedName>
</protein>
<proteinExistence type="predicted"/>
<dbReference type="EMBL" id="UINC01194288">
    <property type="protein sequence ID" value="SVE10303.1"/>
    <property type="molecule type" value="Genomic_DNA"/>
</dbReference>
<reference evidence="1" key="1">
    <citation type="submission" date="2018-05" db="EMBL/GenBank/DDBJ databases">
        <authorList>
            <person name="Lanie J.A."/>
            <person name="Ng W.-L."/>
            <person name="Kazmierczak K.M."/>
            <person name="Andrzejewski T.M."/>
            <person name="Davidsen T.M."/>
            <person name="Wayne K.J."/>
            <person name="Tettelin H."/>
            <person name="Glass J.I."/>
            <person name="Rusch D."/>
            <person name="Podicherti R."/>
            <person name="Tsui H.-C.T."/>
            <person name="Winkler M.E."/>
        </authorList>
    </citation>
    <scope>NUCLEOTIDE SEQUENCE</scope>
</reference>
<gene>
    <name evidence="1" type="ORF">METZ01_LOCUS463157</name>
</gene>